<protein>
    <submittedName>
        <fullName evidence="1">Uncharacterized protein</fullName>
    </submittedName>
</protein>
<name>A0A1K1Q3Q4_RUMFL</name>
<evidence type="ECO:0000313" key="2">
    <source>
        <dbReference type="Proteomes" id="UP000183461"/>
    </source>
</evidence>
<dbReference type="RefSeq" id="WP_072301353.1">
    <property type="nucleotide sequence ID" value="NZ_FPIP01000012.1"/>
</dbReference>
<dbReference type="AlphaFoldDB" id="A0A1K1Q3Q4"/>
<dbReference type="InterPro" id="IPR011006">
    <property type="entry name" value="CheY-like_superfamily"/>
</dbReference>
<evidence type="ECO:0000313" key="1">
    <source>
        <dbReference type="EMBL" id="SFW53734.1"/>
    </source>
</evidence>
<gene>
    <name evidence="1" type="ORF">SAMN02910280_0315</name>
</gene>
<dbReference type="EMBL" id="FPIP01000012">
    <property type="protein sequence ID" value="SFW53734.1"/>
    <property type="molecule type" value="Genomic_DNA"/>
</dbReference>
<sequence length="255" mass="28278">MIAGIIDSPNKAGFWEETIGEEFEYTIASDVNGLKQCDILLVSEEYCGGAIGTVVADIQTYERFRDVPVAAVTSECSCENQEILLGMGFDDVVRLPISGQLLIRRLRGIAAVSLRESSEHMMNIDSIMEINDGDSGAYCVRSVDFTNIFRFVLRVLERTQKNAQMLVMKLDHIGDTTGAERRQTMSILAESVRKCLRRGDMSSVCGDDRVVILLIGADDEGGHLVASRIVSSFYSKCSDDSYELSYDIREVRTTT</sequence>
<accession>A0A1K1Q3Q4</accession>
<proteinExistence type="predicted"/>
<dbReference type="Proteomes" id="UP000183461">
    <property type="component" value="Unassembled WGS sequence"/>
</dbReference>
<dbReference type="SUPFAM" id="SSF52172">
    <property type="entry name" value="CheY-like"/>
    <property type="match status" value="1"/>
</dbReference>
<reference evidence="1 2" key="1">
    <citation type="submission" date="2016-11" db="EMBL/GenBank/DDBJ databases">
        <authorList>
            <person name="Jaros S."/>
            <person name="Januszkiewicz K."/>
            <person name="Wedrychowicz H."/>
        </authorList>
    </citation>
    <scope>NUCLEOTIDE SEQUENCE [LARGE SCALE GENOMIC DNA]</scope>
    <source>
        <strain evidence="1 2">YL228</strain>
    </source>
</reference>
<organism evidence="1 2">
    <name type="scientific">Ruminococcus flavefaciens</name>
    <dbReference type="NCBI Taxonomy" id="1265"/>
    <lineage>
        <taxon>Bacteria</taxon>
        <taxon>Bacillati</taxon>
        <taxon>Bacillota</taxon>
        <taxon>Clostridia</taxon>
        <taxon>Eubacteriales</taxon>
        <taxon>Oscillospiraceae</taxon>
        <taxon>Ruminococcus</taxon>
    </lineage>
</organism>